<dbReference type="GO" id="GO:0016020">
    <property type="term" value="C:membrane"/>
    <property type="evidence" value="ECO:0007669"/>
    <property type="project" value="UniProtKB-SubCell"/>
</dbReference>
<keyword evidence="1" id="KW-0472">Membrane</keyword>
<comment type="caution">
    <text evidence="2">The sequence shown here is derived from an EMBL/GenBank/DDBJ whole genome shotgun (WGS) entry which is preliminary data.</text>
</comment>
<proteinExistence type="predicted"/>
<gene>
    <name evidence="2" type="ORF">HOLleu_29426</name>
</gene>
<keyword evidence="1" id="KW-0812">Transmembrane</keyword>
<evidence type="ECO:0000256" key="1">
    <source>
        <dbReference type="SAM" id="Phobius"/>
    </source>
</evidence>
<evidence type="ECO:0000313" key="2">
    <source>
        <dbReference type="EMBL" id="KAJ8029900.1"/>
    </source>
</evidence>
<organism evidence="2 3">
    <name type="scientific">Holothuria leucospilota</name>
    <name type="common">Black long sea cucumber</name>
    <name type="synonym">Mertensiothuria leucospilota</name>
    <dbReference type="NCBI Taxonomy" id="206669"/>
    <lineage>
        <taxon>Eukaryota</taxon>
        <taxon>Metazoa</taxon>
        <taxon>Echinodermata</taxon>
        <taxon>Eleutherozoa</taxon>
        <taxon>Echinozoa</taxon>
        <taxon>Holothuroidea</taxon>
        <taxon>Aspidochirotacea</taxon>
        <taxon>Aspidochirotida</taxon>
        <taxon>Holothuriidae</taxon>
        <taxon>Holothuria</taxon>
    </lineage>
</organism>
<dbReference type="AlphaFoldDB" id="A0A9Q1BNU9"/>
<dbReference type="Proteomes" id="UP001152320">
    <property type="component" value="Chromosome 14"/>
</dbReference>
<protein>
    <submittedName>
        <fullName evidence="2">Uncharacterized protein</fullName>
    </submittedName>
</protein>
<feature type="transmembrane region" description="Helical" evidence="1">
    <location>
        <begin position="71"/>
        <end position="92"/>
    </location>
</feature>
<keyword evidence="3" id="KW-1185">Reference proteome</keyword>
<dbReference type="EMBL" id="JAIZAY010000014">
    <property type="protein sequence ID" value="KAJ8029900.1"/>
    <property type="molecule type" value="Genomic_DNA"/>
</dbReference>
<evidence type="ECO:0000313" key="3">
    <source>
        <dbReference type="Proteomes" id="UP001152320"/>
    </source>
</evidence>
<name>A0A9Q1BNU9_HOLLE</name>
<sequence length="103" mass="11727">MVHWYSRRWYCYTMCFTYCGCVLCCRRSVTTHWTSLENTVRKLNDSGDYASAQQASKQAKKWSVGTLVGGIVTQCVVLIVVVCVCVCVCVFCRSPCRRILSLH</sequence>
<reference evidence="2" key="1">
    <citation type="submission" date="2021-10" db="EMBL/GenBank/DDBJ databases">
        <title>Tropical sea cucumber genome reveals ecological adaptation and Cuvierian tubules defense mechanism.</title>
        <authorList>
            <person name="Chen T."/>
        </authorList>
    </citation>
    <scope>NUCLEOTIDE SEQUENCE</scope>
    <source>
        <strain evidence="2">Nanhai2018</strain>
        <tissue evidence="2">Muscle</tissue>
    </source>
</reference>
<keyword evidence="1" id="KW-1133">Transmembrane helix</keyword>
<accession>A0A9Q1BNU9</accession>